<evidence type="ECO:0000313" key="3">
    <source>
        <dbReference type="Proteomes" id="UP000075902"/>
    </source>
</evidence>
<dbReference type="EnsemblMetazoa" id="AMEC014695-RA">
    <property type="protein sequence ID" value="AMEC014695-PA"/>
    <property type="gene ID" value="AMEC014695"/>
</dbReference>
<keyword evidence="1" id="KW-0812">Transmembrane</keyword>
<organism evidence="2 3">
    <name type="scientific">Anopheles melas</name>
    <dbReference type="NCBI Taxonomy" id="34690"/>
    <lineage>
        <taxon>Eukaryota</taxon>
        <taxon>Metazoa</taxon>
        <taxon>Ecdysozoa</taxon>
        <taxon>Arthropoda</taxon>
        <taxon>Hexapoda</taxon>
        <taxon>Insecta</taxon>
        <taxon>Pterygota</taxon>
        <taxon>Neoptera</taxon>
        <taxon>Endopterygota</taxon>
        <taxon>Diptera</taxon>
        <taxon>Nematocera</taxon>
        <taxon>Culicoidea</taxon>
        <taxon>Culicidae</taxon>
        <taxon>Anophelinae</taxon>
        <taxon>Anopheles</taxon>
    </lineage>
</organism>
<dbReference type="VEuPathDB" id="VectorBase:AMEC014695"/>
<evidence type="ECO:0000256" key="1">
    <source>
        <dbReference type="SAM" id="Phobius"/>
    </source>
</evidence>
<reference evidence="3" key="1">
    <citation type="submission" date="2014-01" db="EMBL/GenBank/DDBJ databases">
        <title>The Genome Sequence of Anopheles melas CM1001059_A (V2).</title>
        <authorList>
            <consortium name="The Broad Institute Genomics Platform"/>
            <person name="Neafsey D.E."/>
            <person name="Besansky N."/>
            <person name="Howell P."/>
            <person name="Walton C."/>
            <person name="Young S.K."/>
            <person name="Zeng Q."/>
            <person name="Gargeya S."/>
            <person name="Fitzgerald M."/>
            <person name="Haas B."/>
            <person name="Abouelleil A."/>
            <person name="Allen A.W."/>
            <person name="Alvarado L."/>
            <person name="Arachchi H.M."/>
            <person name="Berlin A.M."/>
            <person name="Chapman S.B."/>
            <person name="Gainer-Dewar J."/>
            <person name="Goldberg J."/>
            <person name="Griggs A."/>
            <person name="Gujja S."/>
            <person name="Hansen M."/>
            <person name="Howarth C."/>
            <person name="Imamovic A."/>
            <person name="Ireland A."/>
            <person name="Larimer J."/>
            <person name="McCowan C."/>
            <person name="Murphy C."/>
            <person name="Pearson M."/>
            <person name="Poon T.W."/>
            <person name="Priest M."/>
            <person name="Roberts A."/>
            <person name="Saif S."/>
            <person name="Shea T."/>
            <person name="Sisk P."/>
            <person name="Sykes S."/>
            <person name="Wortman J."/>
            <person name="Nusbaum C."/>
            <person name="Birren B."/>
        </authorList>
    </citation>
    <scope>NUCLEOTIDE SEQUENCE [LARGE SCALE GENOMIC DNA]</scope>
    <source>
        <strain evidence="3">CM1001059</strain>
    </source>
</reference>
<keyword evidence="1" id="KW-1133">Transmembrane helix</keyword>
<evidence type="ECO:0000313" key="2">
    <source>
        <dbReference type="EnsemblMetazoa" id="AMEC014695-PA"/>
    </source>
</evidence>
<name>A0A182U6A6_9DIPT</name>
<keyword evidence="3" id="KW-1185">Reference proteome</keyword>
<protein>
    <submittedName>
        <fullName evidence="2">Uncharacterized protein</fullName>
    </submittedName>
</protein>
<feature type="transmembrane region" description="Helical" evidence="1">
    <location>
        <begin position="48"/>
        <end position="67"/>
    </location>
</feature>
<reference evidence="2" key="2">
    <citation type="submission" date="2020-05" db="UniProtKB">
        <authorList>
            <consortium name="EnsemblMetazoa"/>
        </authorList>
    </citation>
    <scope>IDENTIFICATION</scope>
    <source>
        <strain evidence="2">CM1001059</strain>
    </source>
</reference>
<sequence>MAVFTRQDWEWLPIEPSKLSRSSAVSIIVDSCSSRIRLALGEINIGDSVWLLLLLVVVVVLLCMDAMPPLLSITLAEEEAAAVVPLEPFDDACCCMITFGSSVLMTFFISIVPPGPTVELETSTTPDTLLLPTLVRLGDASKPTADPDGEI</sequence>
<keyword evidence="1" id="KW-0472">Membrane</keyword>
<accession>A0A182U6A6</accession>
<dbReference type="Proteomes" id="UP000075902">
    <property type="component" value="Unassembled WGS sequence"/>
</dbReference>
<dbReference type="AlphaFoldDB" id="A0A182U6A6"/>
<proteinExistence type="predicted"/>